<name>A0A4Z0YZW0_9PEZI</name>
<feature type="compositionally biased region" description="Basic and acidic residues" evidence="1">
    <location>
        <begin position="986"/>
        <end position="998"/>
    </location>
</feature>
<feature type="compositionally biased region" description="Low complexity" evidence="1">
    <location>
        <begin position="1075"/>
        <end position="1090"/>
    </location>
</feature>
<protein>
    <recommendedName>
        <fullName evidence="4">ADF-H domain-containing protein</fullName>
    </recommendedName>
</protein>
<feature type="region of interest" description="Disordered" evidence="1">
    <location>
        <begin position="544"/>
        <end position="676"/>
    </location>
</feature>
<comment type="caution">
    <text evidence="2">The sequence shown here is derived from an EMBL/GenBank/DDBJ whole genome shotgun (WGS) entry which is preliminary data.</text>
</comment>
<feature type="region of interest" description="Disordered" evidence="1">
    <location>
        <begin position="779"/>
        <end position="914"/>
    </location>
</feature>
<dbReference type="EMBL" id="SKBN01000055">
    <property type="protein sequence ID" value="TGJ85001.1"/>
    <property type="molecule type" value="Genomic_DNA"/>
</dbReference>
<feature type="compositionally biased region" description="Basic residues" evidence="1">
    <location>
        <begin position="1103"/>
        <end position="1112"/>
    </location>
</feature>
<feature type="compositionally biased region" description="Polar residues" evidence="1">
    <location>
        <begin position="779"/>
        <end position="818"/>
    </location>
</feature>
<evidence type="ECO:0008006" key="4">
    <source>
        <dbReference type="Google" id="ProtNLM"/>
    </source>
</evidence>
<feature type="region of interest" description="Disordered" evidence="1">
    <location>
        <begin position="363"/>
        <end position="417"/>
    </location>
</feature>
<evidence type="ECO:0000313" key="3">
    <source>
        <dbReference type="Proteomes" id="UP000297716"/>
    </source>
</evidence>
<dbReference type="AlphaFoldDB" id="A0A4Z0YZW0"/>
<dbReference type="OrthoDB" id="74412at2759"/>
<reference evidence="2 3" key="1">
    <citation type="submission" date="2019-03" db="EMBL/GenBank/DDBJ databases">
        <title>Draft genome sequence of Xylaria hypoxylon DSM 108379, a ubiquitous saprotrophic-parasitic fungi on hardwood.</title>
        <authorList>
            <person name="Buettner E."/>
            <person name="Leonhardt S."/>
            <person name="Gebauer A.M."/>
            <person name="Liers C."/>
            <person name="Hofrichter M."/>
            <person name="Kellner H."/>
        </authorList>
    </citation>
    <scope>NUCLEOTIDE SEQUENCE [LARGE SCALE GENOMIC DNA]</scope>
    <source>
        <strain evidence="2 3">DSM 108379</strain>
    </source>
</reference>
<keyword evidence="3" id="KW-1185">Reference proteome</keyword>
<accession>A0A4Z0YZW0</accession>
<feature type="compositionally biased region" description="Basic and acidic residues" evidence="1">
    <location>
        <begin position="153"/>
        <end position="167"/>
    </location>
</feature>
<feature type="region of interest" description="Disordered" evidence="1">
    <location>
        <begin position="739"/>
        <end position="764"/>
    </location>
</feature>
<sequence length="1268" mass="136504">MSLHGLDDVKVREAHDAANAEPGGWFILKYASRDEVDILNTGSGGIADIRTAITEYTEPSPLYGFLRYRRRSVIIKYIPDNCSRLIQVHFNAICDQFTHNTTFEITDAKDLKDSKLSAACSLHAASGSSSSSNSSLRRRRLNEIVEEEEEEERERKRQSVLKEEDRPTSSVYSDTPAAPASREPPVVLDRLQITDPSETAFASTKNVPDFTGAHVPHSPTNSESGRRLSSQSARHEVYSSASYTHGRKIKLGPRPSLDAHKRPLATENFRPIAALPAGFKFFKGSKKGKEMGQGQTEQVDHVTPANVLVPGSLLLSTDDQLPPRPATSSGASIKSITPSITPAREGKMTPEKARLMKAMKLREKKMQGAKAEILSPTKYKPADNTAKEVPNAEFEKSSPAQADGTSSARSNVDSSIGMPISAATKPYAHSRDIVLDSHPSSPGAASSTGIGDSTKASSLSDLTDETIQASEEPVQDTDDEVKEGAVELSDMHKTEIANTSQSETIDTNVSDDQLTKCAGEFVQIPVDDTNISEPAEAMVRKSIEPDDFAPDADSRASLHEGNSLEETHPREVPANLPETTGIDEDKFDQSGVGLENKGNNSIEQLGVPPATSTSNVAKSPASSISPTAPSLKSRFTRKDGAVSTGPGLPTLNNTVTAPSATDYKSPKPDVPSKNGPEIVLASPPNTLRQKVTVDPICTTLLAKGAPQIETSDPLDDDALMDELQTATVQEAKPMLVSKSPITPVFPSPGSPTRKDLRLPRAASNPMRSSLLMPVEIFQGNTPRSASSSSPTYLTNLTRNPSNASIQSKKGNVGSSISQRIKALEALSGTPADDRPKPTTPSSTFFTVRKQSTREPSKSPSVVEPANPLTQQPPTPERSREPTPEAASSMRERSGSVASRLTMFEGQSAPRGRPESIQVTARIIRGAASPFTNLTSSFRKPGDTAPAELRQSTLLVDVHRAQSVTPKPLSERPPVAERPKTSVAELPEQKRSPEVVDKQARRRSSMSLMKNFIKEHTPLSNKSTEQLTPTSPGPAPLKSPSRPPSVHQASASFARRLSTSSRRSSFNLEGDNAFMSAATRSSSRVSDSGGSAEDDKSSLSDKKSKNRTSRFMRRLSNSFGGARKSGSAAISPTVAEEDADQLEKASIMVKQQVASPTIVAFMGDVNVQFPDNLLWKRRSMCLDAQGFLFLSTIQGGAKKGKEATGTKRFHLGDFRKPYIPDVEVQELPNSVVLDFLEGSSLQIACGDRAGQQGVLRTLQEAHQTHAGSQ</sequence>
<feature type="compositionally biased region" description="Pro residues" evidence="1">
    <location>
        <begin position="1030"/>
        <end position="1042"/>
    </location>
</feature>
<feature type="compositionally biased region" description="Polar residues" evidence="1">
    <location>
        <begin position="326"/>
        <end position="340"/>
    </location>
</feature>
<feature type="compositionally biased region" description="Polar residues" evidence="1">
    <location>
        <begin position="218"/>
        <end position="232"/>
    </location>
</feature>
<feature type="region of interest" description="Disordered" evidence="1">
    <location>
        <begin position="1014"/>
        <end position="1134"/>
    </location>
</feature>
<dbReference type="Proteomes" id="UP000297716">
    <property type="component" value="Unassembled WGS sequence"/>
</dbReference>
<evidence type="ECO:0000256" key="1">
    <source>
        <dbReference type="SAM" id="MobiDB-lite"/>
    </source>
</evidence>
<feature type="compositionally biased region" description="Polar residues" evidence="1">
    <location>
        <begin position="1017"/>
        <end position="1029"/>
    </location>
</feature>
<feature type="compositionally biased region" description="Polar residues" evidence="1">
    <location>
        <begin position="650"/>
        <end position="659"/>
    </location>
</feature>
<feature type="region of interest" description="Disordered" evidence="1">
    <location>
        <begin position="202"/>
        <end position="258"/>
    </location>
</feature>
<feature type="region of interest" description="Disordered" evidence="1">
    <location>
        <begin position="316"/>
        <end position="350"/>
    </location>
</feature>
<feature type="region of interest" description="Disordered" evidence="1">
    <location>
        <begin position="952"/>
        <end position="1002"/>
    </location>
</feature>
<feature type="region of interest" description="Disordered" evidence="1">
    <location>
        <begin position="433"/>
        <end position="481"/>
    </location>
</feature>
<feature type="compositionally biased region" description="Basic and acidic residues" evidence="1">
    <location>
        <begin position="1092"/>
        <end position="1102"/>
    </location>
</feature>
<feature type="region of interest" description="Disordered" evidence="1">
    <location>
        <begin position="145"/>
        <end position="186"/>
    </location>
</feature>
<feature type="compositionally biased region" description="Polar residues" evidence="1">
    <location>
        <begin position="438"/>
        <end position="469"/>
    </location>
</feature>
<gene>
    <name evidence="2" type="ORF">E0Z10_g3808</name>
</gene>
<feature type="compositionally biased region" description="Polar residues" evidence="1">
    <location>
        <begin position="398"/>
        <end position="414"/>
    </location>
</feature>
<organism evidence="2 3">
    <name type="scientific">Xylaria hypoxylon</name>
    <dbReference type="NCBI Taxonomy" id="37992"/>
    <lineage>
        <taxon>Eukaryota</taxon>
        <taxon>Fungi</taxon>
        <taxon>Dikarya</taxon>
        <taxon>Ascomycota</taxon>
        <taxon>Pezizomycotina</taxon>
        <taxon>Sordariomycetes</taxon>
        <taxon>Xylariomycetidae</taxon>
        <taxon>Xylariales</taxon>
        <taxon>Xylariaceae</taxon>
        <taxon>Xylaria</taxon>
    </lineage>
</organism>
<dbReference type="STRING" id="37992.A0A4Z0YZW0"/>
<dbReference type="SUPFAM" id="SSF55753">
    <property type="entry name" value="Actin depolymerizing proteins"/>
    <property type="match status" value="1"/>
</dbReference>
<proteinExistence type="predicted"/>
<feature type="compositionally biased region" description="Low complexity" evidence="1">
    <location>
        <begin position="617"/>
        <end position="630"/>
    </location>
</feature>
<feature type="compositionally biased region" description="Polar residues" evidence="1">
    <location>
        <begin position="496"/>
        <end position="508"/>
    </location>
</feature>
<feature type="compositionally biased region" description="Low complexity" evidence="1">
    <location>
        <begin position="1048"/>
        <end position="1064"/>
    </location>
</feature>
<feature type="region of interest" description="Disordered" evidence="1">
    <location>
        <begin position="489"/>
        <end position="508"/>
    </location>
</feature>
<evidence type="ECO:0000313" key="2">
    <source>
        <dbReference type="EMBL" id="TGJ85001.1"/>
    </source>
</evidence>